<dbReference type="Proteomes" id="UP001596145">
    <property type="component" value="Unassembled WGS sequence"/>
</dbReference>
<gene>
    <name evidence="1" type="ORF">ACFPJA_12525</name>
</gene>
<evidence type="ECO:0000313" key="1">
    <source>
        <dbReference type="EMBL" id="MFC5135538.1"/>
    </source>
</evidence>
<name>A0ABD5QTE0_9EURY</name>
<evidence type="ECO:0000313" key="2">
    <source>
        <dbReference type="Proteomes" id="UP001596145"/>
    </source>
</evidence>
<comment type="caution">
    <text evidence="1">The sequence shown here is derived from an EMBL/GenBank/DDBJ whole genome shotgun (WGS) entry which is preliminary data.</text>
</comment>
<dbReference type="EMBL" id="JBHSKV010000018">
    <property type="protein sequence ID" value="MFC5135538.1"/>
    <property type="molecule type" value="Genomic_DNA"/>
</dbReference>
<proteinExistence type="predicted"/>
<dbReference type="RefSeq" id="WP_136516512.1">
    <property type="nucleotide sequence ID" value="NZ_JBHSKV010000018.1"/>
</dbReference>
<sequence length="140" mass="16264">MAIYKKYEEEFELKKRRQQELLKNDFKLAATIGMRLRLADSDHNSIRDAIYSAASEIIDTNDHTEIRDALRSTIDTYTPSDPQIVENLRANSVSVGGRFQFRTVLYLISIEESRRSDPFWIDLNRLDLEHITPKNTFALG</sequence>
<accession>A0ABD5QTE0</accession>
<reference evidence="1 2" key="1">
    <citation type="journal article" date="2019" name="Int. J. Syst. Evol. Microbiol.">
        <title>The Global Catalogue of Microorganisms (GCM) 10K type strain sequencing project: providing services to taxonomists for standard genome sequencing and annotation.</title>
        <authorList>
            <consortium name="The Broad Institute Genomics Platform"/>
            <consortium name="The Broad Institute Genome Sequencing Center for Infectious Disease"/>
            <person name="Wu L."/>
            <person name="Ma J."/>
        </authorList>
    </citation>
    <scope>NUCLEOTIDE SEQUENCE [LARGE SCALE GENOMIC DNA]</scope>
    <source>
        <strain evidence="1 2">CGMCC 1.16026</strain>
    </source>
</reference>
<organism evidence="1 2">
    <name type="scientific">Halorubrum glutamatedens</name>
    <dbReference type="NCBI Taxonomy" id="2707018"/>
    <lineage>
        <taxon>Archaea</taxon>
        <taxon>Methanobacteriati</taxon>
        <taxon>Methanobacteriota</taxon>
        <taxon>Stenosarchaea group</taxon>
        <taxon>Halobacteria</taxon>
        <taxon>Halobacteriales</taxon>
        <taxon>Haloferacaceae</taxon>
        <taxon>Halorubrum</taxon>
    </lineage>
</organism>
<keyword evidence="2" id="KW-1185">Reference proteome</keyword>
<dbReference type="AlphaFoldDB" id="A0ABD5QTE0"/>
<protein>
    <submittedName>
        <fullName evidence="1">Uncharacterized protein</fullName>
    </submittedName>
</protein>